<proteinExistence type="predicted"/>
<feature type="transmembrane region" description="Helical" evidence="1">
    <location>
        <begin position="196"/>
        <end position="212"/>
    </location>
</feature>
<dbReference type="AlphaFoldDB" id="A0A381VFR4"/>
<feature type="transmembrane region" description="Helical" evidence="1">
    <location>
        <begin position="242"/>
        <end position="262"/>
    </location>
</feature>
<evidence type="ECO:0008006" key="3">
    <source>
        <dbReference type="Google" id="ProtNLM"/>
    </source>
</evidence>
<feature type="non-terminal residue" evidence="2">
    <location>
        <position position="263"/>
    </location>
</feature>
<keyword evidence="1" id="KW-0812">Transmembrane</keyword>
<sequence length="263" mass="29355">MQKTRKNEENRVFIKAGIIFALVSIAAFSPVVFLDQSYNRNSPIPPELLGYENKSTVFGIATDYSDSGVWPNVKLATDMMLNGESPLWNPTVGVGAPLAAESTFHIFSPYNLGFFLPPSLWDVPILIGVWVAGFFMFLFLRSLNLKFVPAVTGGIFFMLAGSITCYLTNPNFLVVMVTPLVFYSIEKIIQNRDPKFIILVSISFFLTVLTGHLETIVIQFLFVAIYFTYRIIILGKIDRKKIASIFFPITGFIGGLGLAAFYI</sequence>
<dbReference type="EMBL" id="UINC01008702">
    <property type="protein sequence ID" value="SVA39132.1"/>
    <property type="molecule type" value="Genomic_DNA"/>
</dbReference>
<evidence type="ECO:0000256" key="1">
    <source>
        <dbReference type="SAM" id="Phobius"/>
    </source>
</evidence>
<accession>A0A381VFR4</accession>
<feature type="transmembrane region" description="Helical" evidence="1">
    <location>
        <begin position="147"/>
        <end position="166"/>
    </location>
</feature>
<gene>
    <name evidence="2" type="ORF">METZ01_LOCUS91986</name>
</gene>
<keyword evidence="1" id="KW-0472">Membrane</keyword>
<evidence type="ECO:0000313" key="2">
    <source>
        <dbReference type="EMBL" id="SVA39132.1"/>
    </source>
</evidence>
<reference evidence="2" key="1">
    <citation type="submission" date="2018-05" db="EMBL/GenBank/DDBJ databases">
        <authorList>
            <person name="Lanie J.A."/>
            <person name="Ng W.-L."/>
            <person name="Kazmierczak K.M."/>
            <person name="Andrzejewski T.M."/>
            <person name="Davidsen T.M."/>
            <person name="Wayne K.J."/>
            <person name="Tettelin H."/>
            <person name="Glass J.I."/>
            <person name="Rusch D."/>
            <person name="Podicherti R."/>
            <person name="Tsui H.-C.T."/>
            <person name="Winkler M.E."/>
        </authorList>
    </citation>
    <scope>NUCLEOTIDE SEQUENCE</scope>
</reference>
<organism evidence="2">
    <name type="scientific">marine metagenome</name>
    <dbReference type="NCBI Taxonomy" id="408172"/>
    <lineage>
        <taxon>unclassified sequences</taxon>
        <taxon>metagenomes</taxon>
        <taxon>ecological metagenomes</taxon>
    </lineage>
</organism>
<feature type="transmembrane region" description="Helical" evidence="1">
    <location>
        <begin position="12"/>
        <end position="33"/>
    </location>
</feature>
<name>A0A381VFR4_9ZZZZ</name>
<protein>
    <recommendedName>
        <fullName evidence="3">Glycosyltransferase RgtA/B/C/D-like domain-containing protein</fullName>
    </recommendedName>
</protein>
<keyword evidence="1" id="KW-1133">Transmembrane helix</keyword>
<feature type="transmembrane region" description="Helical" evidence="1">
    <location>
        <begin position="120"/>
        <end position="140"/>
    </location>
</feature>